<dbReference type="Proteomes" id="UP000177141">
    <property type="component" value="Unassembled WGS sequence"/>
</dbReference>
<dbReference type="GO" id="GO:0016740">
    <property type="term" value="F:transferase activity"/>
    <property type="evidence" value="ECO:0007669"/>
    <property type="project" value="UniProtKB-KW"/>
</dbReference>
<dbReference type="CDD" id="cd02440">
    <property type="entry name" value="AdoMet_MTases"/>
    <property type="match status" value="1"/>
</dbReference>
<dbReference type="PANTHER" id="PTHR43861">
    <property type="entry name" value="TRANS-ACONITATE 2-METHYLTRANSFERASE-RELATED"/>
    <property type="match status" value="1"/>
</dbReference>
<reference evidence="3 4" key="1">
    <citation type="journal article" date="2016" name="Nat. Commun.">
        <title>Thousands of microbial genomes shed light on interconnected biogeochemical processes in an aquifer system.</title>
        <authorList>
            <person name="Anantharaman K."/>
            <person name="Brown C.T."/>
            <person name="Hug L.A."/>
            <person name="Sharon I."/>
            <person name="Castelle C.J."/>
            <person name="Probst A.J."/>
            <person name="Thomas B.C."/>
            <person name="Singh A."/>
            <person name="Wilkins M.J."/>
            <person name="Karaoz U."/>
            <person name="Brodie E.L."/>
            <person name="Williams K.H."/>
            <person name="Hubbard S.S."/>
            <person name="Banfield J.F."/>
        </authorList>
    </citation>
    <scope>NUCLEOTIDE SEQUENCE [LARGE SCALE GENOMIC DNA]</scope>
</reference>
<protein>
    <recommendedName>
        <fullName evidence="2">Methyltransferase domain-containing protein</fullName>
    </recommendedName>
</protein>
<organism evidence="3 4">
    <name type="scientific">Candidatus Roizmanbacteria bacterium RIFCSPLOWO2_01_FULL_38_12</name>
    <dbReference type="NCBI Taxonomy" id="1802061"/>
    <lineage>
        <taxon>Bacteria</taxon>
        <taxon>Candidatus Roizmaniibacteriota</taxon>
    </lineage>
</organism>
<proteinExistence type="predicted"/>
<dbReference type="STRING" id="1802061.A3A93_03300"/>
<evidence type="ECO:0000313" key="4">
    <source>
        <dbReference type="Proteomes" id="UP000177141"/>
    </source>
</evidence>
<dbReference type="AlphaFoldDB" id="A0A1F7ISM3"/>
<dbReference type="InterPro" id="IPR041698">
    <property type="entry name" value="Methyltransf_25"/>
</dbReference>
<gene>
    <name evidence="3" type="ORF">A3A93_03300</name>
</gene>
<feature type="domain" description="Methyltransferase" evidence="2">
    <location>
        <begin position="51"/>
        <end position="137"/>
    </location>
</feature>
<accession>A0A1F7ISM3</accession>
<name>A0A1F7ISM3_9BACT</name>
<dbReference type="EMBL" id="MGAL01000043">
    <property type="protein sequence ID" value="OGK46373.1"/>
    <property type="molecule type" value="Genomic_DNA"/>
</dbReference>
<comment type="caution">
    <text evidence="3">The sequence shown here is derived from an EMBL/GenBank/DDBJ whole genome shotgun (WGS) entry which is preliminary data.</text>
</comment>
<dbReference type="SUPFAM" id="SSF53335">
    <property type="entry name" value="S-adenosyl-L-methionine-dependent methyltransferases"/>
    <property type="match status" value="1"/>
</dbReference>
<keyword evidence="1" id="KW-0808">Transferase</keyword>
<dbReference type="Pfam" id="PF13649">
    <property type="entry name" value="Methyltransf_25"/>
    <property type="match status" value="1"/>
</dbReference>
<sequence>MQKKLDLNLKEYYSKRAKEYDAVYRRNIPVRIKEQEYIRKEIARLFKDKYVLELACGTGYWTKYLSGSAKKVLASDISIEMLEIASKRIPDESFQFLVGDAHNPPISVPRFTGGMSNFWFSHIPKKQITKFFLSFHSRVNLGSPIMFVDAVYRQELGGKLIKKKGSQDTWKERTLDSGEKFDILKNYYTKEELIDIFSSYSKNISVSYLTHFWIVQYKLSTYKKILWP</sequence>
<dbReference type="InterPro" id="IPR029063">
    <property type="entry name" value="SAM-dependent_MTases_sf"/>
</dbReference>
<evidence type="ECO:0000259" key="2">
    <source>
        <dbReference type="Pfam" id="PF13649"/>
    </source>
</evidence>
<evidence type="ECO:0000313" key="3">
    <source>
        <dbReference type="EMBL" id="OGK46373.1"/>
    </source>
</evidence>
<dbReference type="Gene3D" id="3.40.50.150">
    <property type="entry name" value="Vaccinia Virus protein VP39"/>
    <property type="match status" value="1"/>
</dbReference>
<evidence type="ECO:0000256" key="1">
    <source>
        <dbReference type="ARBA" id="ARBA00022679"/>
    </source>
</evidence>